<evidence type="ECO:0000256" key="1">
    <source>
        <dbReference type="SAM" id="Phobius"/>
    </source>
</evidence>
<dbReference type="Proteomes" id="UP000245507">
    <property type="component" value="Unassembled WGS sequence"/>
</dbReference>
<feature type="transmembrane region" description="Helical" evidence="1">
    <location>
        <begin position="37"/>
        <end position="57"/>
    </location>
</feature>
<keyword evidence="3" id="KW-1185">Reference proteome</keyword>
<sequence length="71" mass="7668">MDVLASVIVMLVLLAAAPVGAWYTHRHPAVRNDAWGGTLGFFLSWPGFLVAIAFCAWRKSKLDKRSAAPAA</sequence>
<evidence type="ECO:0000313" key="2">
    <source>
        <dbReference type="EMBL" id="PWN02757.1"/>
    </source>
</evidence>
<keyword evidence="1" id="KW-0812">Transmembrane</keyword>
<reference evidence="2 3" key="1">
    <citation type="submission" date="2018-05" db="EMBL/GenBank/DDBJ databases">
        <title>Nocardioides silvaticus genome.</title>
        <authorList>
            <person name="Li C."/>
            <person name="Wang G."/>
        </authorList>
    </citation>
    <scope>NUCLEOTIDE SEQUENCE [LARGE SCALE GENOMIC DNA]</scope>
    <source>
        <strain evidence="2 3">CCTCC AB 2018079</strain>
    </source>
</reference>
<dbReference type="EMBL" id="QGDD01000004">
    <property type="protein sequence ID" value="PWN02757.1"/>
    <property type="molecule type" value="Genomic_DNA"/>
</dbReference>
<protein>
    <submittedName>
        <fullName evidence="2">Uncharacterized protein</fullName>
    </submittedName>
</protein>
<evidence type="ECO:0000313" key="3">
    <source>
        <dbReference type="Proteomes" id="UP000245507"/>
    </source>
</evidence>
<keyword evidence="1" id="KW-1133">Transmembrane helix</keyword>
<accession>A0A316TED4</accession>
<proteinExistence type="predicted"/>
<comment type="caution">
    <text evidence="2">The sequence shown here is derived from an EMBL/GenBank/DDBJ whole genome shotgun (WGS) entry which is preliminary data.</text>
</comment>
<gene>
    <name evidence="2" type="ORF">DJ010_10060</name>
</gene>
<dbReference type="RefSeq" id="WP_109693558.1">
    <property type="nucleotide sequence ID" value="NZ_QGDD01000004.1"/>
</dbReference>
<organism evidence="2 3">
    <name type="scientific">Nocardioides silvaticus</name>
    <dbReference type="NCBI Taxonomy" id="2201891"/>
    <lineage>
        <taxon>Bacteria</taxon>
        <taxon>Bacillati</taxon>
        <taxon>Actinomycetota</taxon>
        <taxon>Actinomycetes</taxon>
        <taxon>Propionibacteriales</taxon>
        <taxon>Nocardioidaceae</taxon>
        <taxon>Nocardioides</taxon>
    </lineage>
</organism>
<keyword evidence="1" id="KW-0472">Membrane</keyword>
<name>A0A316TED4_9ACTN</name>
<dbReference type="AlphaFoldDB" id="A0A316TED4"/>